<accession>A0AAN6EQT8</accession>
<dbReference type="PANTHER" id="PTHR14303">
    <property type="entry name" value="DNA POLYMERASE DELTA SUBUNIT 4"/>
    <property type="match status" value="1"/>
</dbReference>
<evidence type="ECO:0000313" key="2">
    <source>
        <dbReference type="EMBL" id="KAJ8988616.1"/>
    </source>
</evidence>
<dbReference type="AlphaFoldDB" id="A0AAN6EQT8"/>
<dbReference type="GO" id="GO:0003887">
    <property type="term" value="F:DNA-directed DNA polymerase activity"/>
    <property type="evidence" value="ECO:0007669"/>
    <property type="project" value="TreeGrafter"/>
</dbReference>
<reference evidence="2" key="1">
    <citation type="submission" date="2023-01" db="EMBL/GenBank/DDBJ databases">
        <title>Exophiala dermititidis isolated from Cystic Fibrosis Patient.</title>
        <authorList>
            <person name="Kurbessoian T."/>
            <person name="Crocker A."/>
            <person name="Murante D."/>
            <person name="Hogan D.A."/>
            <person name="Stajich J.E."/>
        </authorList>
    </citation>
    <scope>NUCLEOTIDE SEQUENCE</scope>
    <source>
        <strain evidence="2">Ex8</strain>
    </source>
</reference>
<feature type="compositionally biased region" description="Low complexity" evidence="1">
    <location>
        <begin position="53"/>
        <end position="65"/>
    </location>
</feature>
<evidence type="ECO:0000313" key="3">
    <source>
        <dbReference type="Proteomes" id="UP001161757"/>
    </source>
</evidence>
<dbReference type="Proteomes" id="UP001161757">
    <property type="component" value="Unassembled WGS sequence"/>
</dbReference>
<dbReference type="Pfam" id="PF04081">
    <property type="entry name" value="DNA_pol_delta_4"/>
    <property type="match status" value="1"/>
</dbReference>
<dbReference type="GO" id="GO:0043625">
    <property type="term" value="C:delta DNA polymerase complex"/>
    <property type="evidence" value="ECO:0007669"/>
    <property type="project" value="TreeGrafter"/>
</dbReference>
<dbReference type="InterPro" id="IPR007218">
    <property type="entry name" value="DNA_pol_delta_4"/>
</dbReference>
<feature type="compositionally biased region" description="Basic and acidic residues" evidence="1">
    <location>
        <begin position="128"/>
        <end position="137"/>
    </location>
</feature>
<feature type="compositionally biased region" description="Polar residues" evidence="1">
    <location>
        <begin position="14"/>
        <end position="29"/>
    </location>
</feature>
<name>A0AAN6EQT8_EXODE</name>
<sequence>MARGRKSKAKASPFGSQSQSTLSFNNKSARVTKPSARPDEAAAKKRLSSESAQTQLQEEVTEVQTPDPEKETGESAAEVVEVASEHEPEEESHLIRDTAEADVDVDADAETELQTPKPRARKRIQARPGKDERELEAEKVTDAQIKKYWRAEEESRLAPRVHQETLSLHEKILRHFDLSSQYGPCIGITRLDRWKRANMLELNPPVEVLAVLLREEDDKKSQGCGKLAYIDELAGGRVVLVE</sequence>
<dbReference type="GO" id="GO:0000731">
    <property type="term" value="P:DNA synthesis involved in DNA repair"/>
    <property type="evidence" value="ECO:0007669"/>
    <property type="project" value="InterPro"/>
</dbReference>
<feature type="region of interest" description="Disordered" evidence="1">
    <location>
        <begin position="1"/>
        <end position="137"/>
    </location>
</feature>
<evidence type="ECO:0000256" key="1">
    <source>
        <dbReference type="SAM" id="MobiDB-lite"/>
    </source>
</evidence>
<proteinExistence type="predicted"/>
<gene>
    <name evidence="2" type="ORF">HRR80_007251</name>
</gene>
<organism evidence="2 3">
    <name type="scientific">Exophiala dermatitidis</name>
    <name type="common">Black yeast-like fungus</name>
    <name type="synonym">Wangiella dermatitidis</name>
    <dbReference type="NCBI Taxonomy" id="5970"/>
    <lineage>
        <taxon>Eukaryota</taxon>
        <taxon>Fungi</taxon>
        <taxon>Dikarya</taxon>
        <taxon>Ascomycota</taxon>
        <taxon>Pezizomycotina</taxon>
        <taxon>Eurotiomycetes</taxon>
        <taxon>Chaetothyriomycetidae</taxon>
        <taxon>Chaetothyriales</taxon>
        <taxon>Herpotrichiellaceae</taxon>
        <taxon>Exophiala</taxon>
    </lineage>
</organism>
<dbReference type="PANTHER" id="PTHR14303:SF0">
    <property type="entry name" value="DNA POLYMERASE DELTA SUBUNIT 4"/>
    <property type="match status" value="1"/>
</dbReference>
<feature type="compositionally biased region" description="Basic and acidic residues" evidence="1">
    <location>
        <begin position="83"/>
        <end position="99"/>
    </location>
</feature>
<evidence type="ECO:0008006" key="4">
    <source>
        <dbReference type="Google" id="ProtNLM"/>
    </source>
</evidence>
<protein>
    <recommendedName>
        <fullName evidence="4">DNA polymerase delta subunit 4</fullName>
    </recommendedName>
</protein>
<feature type="compositionally biased region" description="Acidic residues" evidence="1">
    <location>
        <begin position="100"/>
        <end position="111"/>
    </location>
</feature>
<dbReference type="EMBL" id="JAJGCB010000017">
    <property type="protein sequence ID" value="KAJ8988616.1"/>
    <property type="molecule type" value="Genomic_DNA"/>
</dbReference>
<comment type="caution">
    <text evidence="2">The sequence shown here is derived from an EMBL/GenBank/DDBJ whole genome shotgun (WGS) entry which is preliminary data.</text>
</comment>
<dbReference type="GO" id="GO:0006261">
    <property type="term" value="P:DNA-templated DNA replication"/>
    <property type="evidence" value="ECO:0007669"/>
    <property type="project" value="TreeGrafter"/>
</dbReference>